<dbReference type="InterPro" id="IPR017907">
    <property type="entry name" value="Znf_RING_CS"/>
</dbReference>
<accession>A0A3B3UTE0</accession>
<dbReference type="InterPro" id="IPR027370">
    <property type="entry name" value="Znf-RING_euk"/>
</dbReference>
<dbReference type="InterPro" id="IPR006574">
    <property type="entry name" value="PRY"/>
</dbReference>
<feature type="domain" description="B box-type" evidence="7">
    <location>
        <begin position="80"/>
        <end position="121"/>
    </location>
</feature>
<dbReference type="InterPro" id="IPR050143">
    <property type="entry name" value="TRIM/RBCC"/>
</dbReference>
<dbReference type="Pfam" id="PF13765">
    <property type="entry name" value="PRY"/>
    <property type="match status" value="1"/>
</dbReference>
<dbReference type="PROSITE" id="PS00518">
    <property type="entry name" value="ZF_RING_1"/>
    <property type="match status" value="1"/>
</dbReference>
<organism evidence="9 10">
    <name type="scientific">Poecilia latipinna</name>
    <name type="common">sailfin molly</name>
    <dbReference type="NCBI Taxonomy" id="48699"/>
    <lineage>
        <taxon>Eukaryota</taxon>
        <taxon>Metazoa</taxon>
        <taxon>Chordata</taxon>
        <taxon>Craniata</taxon>
        <taxon>Vertebrata</taxon>
        <taxon>Euteleostomi</taxon>
        <taxon>Actinopterygii</taxon>
        <taxon>Neopterygii</taxon>
        <taxon>Teleostei</taxon>
        <taxon>Neoteleostei</taxon>
        <taxon>Acanthomorphata</taxon>
        <taxon>Ovalentaria</taxon>
        <taxon>Atherinomorphae</taxon>
        <taxon>Cyprinodontiformes</taxon>
        <taxon>Poeciliidae</taxon>
        <taxon>Poeciliinae</taxon>
        <taxon>Poecilia</taxon>
    </lineage>
</organism>
<dbReference type="STRING" id="48699.ENSPLAP00000016138"/>
<dbReference type="InterPro" id="IPR000315">
    <property type="entry name" value="Znf_B-box"/>
</dbReference>
<evidence type="ECO:0000256" key="1">
    <source>
        <dbReference type="ARBA" id="ARBA00022723"/>
    </source>
</evidence>
<evidence type="ECO:0000259" key="6">
    <source>
        <dbReference type="PROSITE" id="PS50089"/>
    </source>
</evidence>
<protein>
    <submittedName>
        <fullName evidence="9">Nuclear factor 7, ovary-like</fullName>
    </submittedName>
</protein>
<reference evidence="9" key="2">
    <citation type="submission" date="2025-09" db="UniProtKB">
        <authorList>
            <consortium name="Ensembl"/>
        </authorList>
    </citation>
    <scope>IDENTIFICATION</scope>
</reference>
<dbReference type="GeneID" id="106946755"/>
<dbReference type="PROSITE" id="PS50188">
    <property type="entry name" value="B302_SPRY"/>
    <property type="match status" value="1"/>
</dbReference>
<dbReference type="Gene3D" id="3.30.160.60">
    <property type="entry name" value="Classic Zinc Finger"/>
    <property type="match status" value="1"/>
</dbReference>
<feature type="domain" description="RING-type" evidence="6">
    <location>
        <begin position="11"/>
        <end position="51"/>
    </location>
</feature>
<keyword evidence="1" id="KW-0479">Metal-binding</keyword>
<dbReference type="SMART" id="SM00184">
    <property type="entry name" value="RING"/>
    <property type="match status" value="1"/>
</dbReference>
<name>A0A3B3UTE0_9TELE</name>
<dbReference type="Pfam" id="PF00643">
    <property type="entry name" value="zf-B_box"/>
    <property type="match status" value="1"/>
</dbReference>
<dbReference type="PROSITE" id="PS50119">
    <property type="entry name" value="ZF_BBOX"/>
    <property type="match status" value="1"/>
</dbReference>
<sequence>MSSMLEEDLLCPVCLDIYKDPVFLPCSHSFCKACLLHFRKERREPSCPVCRRRSAGGNPPCNLALKRLCNTFLQERTRRASEGFCSLHFESLKLFCLDHEQPVCLICRDSVKHAGHRFRPVSEAVLEIKLELEQNLKRLQNRITSLKCCKELFHDGVEHLKSQARNSEEMIRKQFRKFFQFLADEEEARLTAVRKEAELKIGKMVELMETVKKNISGLSETIRATEDELNAEDLSLLRNFKAATEKIQNQLRLDLPDFPSRVLLDEAKHVGNLSFNIWLKMENAVTYTPLVLDPNTAAADLLLSHDLTSVRRVKWTGAPYNPERSALLCRSVISSRGFNSGIHSWDVEVRGESWKVGMVAESAGGPGVVKRDYWVLRFSRGKYSAWSQRTDCVEPKVTKTIRRIQVKLDWEAGMLAFSDPLTRTVIHTFTHTFTNKMFPLFDQGTKILPLKLSVRGRY</sequence>
<dbReference type="InterPro" id="IPR001841">
    <property type="entry name" value="Znf_RING"/>
</dbReference>
<reference evidence="9" key="1">
    <citation type="submission" date="2025-08" db="UniProtKB">
        <authorList>
            <consortium name="Ensembl"/>
        </authorList>
    </citation>
    <scope>IDENTIFICATION</scope>
</reference>
<evidence type="ECO:0000259" key="7">
    <source>
        <dbReference type="PROSITE" id="PS50119"/>
    </source>
</evidence>
<dbReference type="SUPFAM" id="SSF57850">
    <property type="entry name" value="RING/U-box"/>
    <property type="match status" value="1"/>
</dbReference>
<dbReference type="Gene3D" id="2.60.120.920">
    <property type="match status" value="1"/>
</dbReference>
<dbReference type="InterPro" id="IPR013083">
    <property type="entry name" value="Znf_RING/FYVE/PHD"/>
</dbReference>
<evidence type="ECO:0000256" key="3">
    <source>
        <dbReference type="ARBA" id="ARBA00022833"/>
    </source>
</evidence>
<evidence type="ECO:0000256" key="4">
    <source>
        <dbReference type="PROSITE-ProRule" id="PRU00024"/>
    </source>
</evidence>
<evidence type="ECO:0000259" key="8">
    <source>
        <dbReference type="PROSITE" id="PS50188"/>
    </source>
</evidence>
<dbReference type="KEGG" id="plai:106946755"/>
<dbReference type="GeneTree" id="ENSGT01030000234583"/>
<dbReference type="InterPro" id="IPR043136">
    <property type="entry name" value="B30.2/SPRY_sf"/>
</dbReference>
<dbReference type="InterPro" id="IPR013320">
    <property type="entry name" value="ConA-like_dom_sf"/>
</dbReference>
<dbReference type="InterPro" id="IPR003877">
    <property type="entry name" value="SPRY_dom"/>
</dbReference>
<dbReference type="SUPFAM" id="SSF49899">
    <property type="entry name" value="Concanavalin A-like lectins/glucanases"/>
    <property type="match status" value="1"/>
</dbReference>
<evidence type="ECO:0000256" key="2">
    <source>
        <dbReference type="ARBA" id="ARBA00022771"/>
    </source>
</evidence>
<evidence type="ECO:0000256" key="5">
    <source>
        <dbReference type="SAM" id="Coils"/>
    </source>
</evidence>
<dbReference type="PRINTS" id="PR01407">
    <property type="entry name" value="BUTYPHLNCDUF"/>
</dbReference>
<feature type="domain" description="B30.2/SPRY" evidence="8">
    <location>
        <begin position="270"/>
        <end position="458"/>
    </location>
</feature>
<dbReference type="RefSeq" id="XP_014886854.1">
    <property type="nucleotide sequence ID" value="XM_015031368.1"/>
</dbReference>
<dbReference type="PROSITE" id="PS50089">
    <property type="entry name" value="ZF_RING_2"/>
    <property type="match status" value="1"/>
</dbReference>
<dbReference type="Pfam" id="PF13445">
    <property type="entry name" value="zf-RING_UBOX"/>
    <property type="match status" value="1"/>
</dbReference>
<evidence type="ECO:0000313" key="9">
    <source>
        <dbReference type="Ensembl" id="ENSPLAP00000016138.1"/>
    </source>
</evidence>
<dbReference type="Pfam" id="PF00622">
    <property type="entry name" value="SPRY"/>
    <property type="match status" value="1"/>
</dbReference>
<dbReference type="PANTHER" id="PTHR24103">
    <property type="entry name" value="E3 UBIQUITIN-PROTEIN LIGASE TRIM"/>
    <property type="match status" value="1"/>
</dbReference>
<dbReference type="InterPro" id="IPR003879">
    <property type="entry name" value="Butyrophylin_SPRY"/>
</dbReference>
<dbReference type="Proteomes" id="UP000261500">
    <property type="component" value="Unplaced"/>
</dbReference>
<proteinExistence type="predicted"/>
<dbReference type="OrthoDB" id="6485315at2759"/>
<dbReference type="AlphaFoldDB" id="A0A3B3UTE0"/>
<keyword evidence="5" id="KW-0175">Coiled coil</keyword>
<dbReference type="InterPro" id="IPR001870">
    <property type="entry name" value="B30.2/SPRY"/>
</dbReference>
<keyword evidence="10" id="KW-1185">Reference proteome</keyword>
<dbReference type="GO" id="GO:0008270">
    <property type="term" value="F:zinc ion binding"/>
    <property type="evidence" value="ECO:0007669"/>
    <property type="project" value="UniProtKB-KW"/>
</dbReference>
<keyword evidence="3" id="KW-0862">Zinc</keyword>
<dbReference type="SMART" id="SM00336">
    <property type="entry name" value="BBOX"/>
    <property type="match status" value="1"/>
</dbReference>
<evidence type="ECO:0000313" key="10">
    <source>
        <dbReference type="Proteomes" id="UP000261500"/>
    </source>
</evidence>
<dbReference type="Gene3D" id="3.30.40.10">
    <property type="entry name" value="Zinc/RING finger domain, C3HC4 (zinc finger)"/>
    <property type="match status" value="1"/>
</dbReference>
<keyword evidence="2 4" id="KW-0863">Zinc-finger</keyword>
<dbReference type="SUPFAM" id="SSF57845">
    <property type="entry name" value="B-box zinc-binding domain"/>
    <property type="match status" value="1"/>
</dbReference>
<dbReference type="Ensembl" id="ENSPLAT00000024994.1">
    <property type="protein sequence ID" value="ENSPLAP00000016138.1"/>
    <property type="gene ID" value="ENSPLAG00000020215.1"/>
</dbReference>
<feature type="coiled-coil region" evidence="5">
    <location>
        <begin position="122"/>
        <end position="149"/>
    </location>
</feature>